<name>A0A6H5G1L5_9HEMI</name>
<dbReference type="Proteomes" id="UP000479000">
    <property type="component" value="Unassembled WGS sequence"/>
</dbReference>
<evidence type="ECO:0000313" key="2">
    <source>
        <dbReference type="Proteomes" id="UP000479000"/>
    </source>
</evidence>
<protein>
    <submittedName>
        <fullName evidence="1">Uncharacterized protein</fullName>
    </submittedName>
</protein>
<dbReference type="AlphaFoldDB" id="A0A6H5G1L5"/>
<gene>
    <name evidence="1" type="ORF">NTEN_LOCUS2258</name>
</gene>
<organism evidence="1 2">
    <name type="scientific">Nesidiocoris tenuis</name>
    <dbReference type="NCBI Taxonomy" id="355587"/>
    <lineage>
        <taxon>Eukaryota</taxon>
        <taxon>Metazoa</taxon>
        <taxon>Ecdysozoa</taxon>
        <taxon>Arthropoda</taxon>
        <taxon>Hexapoda</taxon>
        <taxon>Insecta</taxon>
        <taxon>Pterygota</taxon>
        <taxon>Neoptera</taxon>
        <taxon>Paraneoptera</taxon>
        <taxon>Hemiptera</taxon>
        <taxon>Heteroptera</taxon>
        <taxon>Panheteroptera</taxon>
        <taxon>Cimicomorpha</taxon>
        <taxon>Miridae</taxon>
        <taxon>Dicyphina</taxon>
        <taxon>Nesidiocoris</taxon>
    </lineage>
</organism>
<evidence type="ECO:0000313" key="1">
    <source>
        <dbReference type="EMBL" id="CAA9995467.1"/>
    </source>
</evidence>
<proteinExistence type="predicted"/>
<accession>A0A6H5G1L5</accession>
<sequence length="157" mass="17723">MFLLNIQARPEGLWCADPLFQAEFDLLRSLTGLQGILSSVECCKDRSPCLLCAVFQINLPSDGKIHFKAEFPKSSRPENLLDGKSVPFHTIAIKARGRPGIEPGISGFLVRPMVKRLRRRTRNLEIPVRFPARADLQPTYRVVESFLYKNSSDNPVL</sequence>
<dbReference type="EMBL" id="CADCXU010003335">
    <property type="protein sequence ID" value="CAA9995467.1"/>
    <property type="molecule type" value="Genomic_DNA"/>
</dbReference>
<keyword evidence="2" id="KW-1185">Reference proteome</keyword>
<reference evidence="1 2" key="1">
    <citation type="submission" date="2020-02" db="EMBL/GenBank/DDBJ databases">
        <authorList>
            <person name="Ferguson B K."/>
        </authorList>
    </citation>
    <scope>NUCLEOTIDE SEQUENCE [LARGE SCALE GENOMIC DNA]</scope>
</reference>